<dbReference type="SUPFAM" id="SSF48452">
    <property type="entry name" value="TPR-like"/>
    <property type="match status" value="1"/>
</dbReference>
<dbReference type="PANTHER" id="PTHR44858:SF1">
    <property type="entry name" value="UDP-N-ACETYLGLUCOSAMINE--PEPTIDE N-ACETYLGLUCOSAMINYLTRANSFERASE SPINDLY-RELATED"/>
    <property type="match status" value="1"/>
</dbReference>
<feature type="chain" id="PRO_5004295238" evidence="4">
    <location>
        <begin position="20"/>
        <end position="254"/>
    </location>
</feature>
<reference evidence="5 6" key="1">
    <citation type="journal article" date="2003" name="Nature">
        <title>The genome of a motile marine Synechococcus.</title>
        <authorList>
            <person name="Palenik B."/>
            <person name="Brahamsha B."/>
            <person name="Larimer F."/>
            <person name="Land M."/>
            <person name="Hauser L."/>
            <person name="Chain P."/>
            <person name="Lamerdin J."/>
            <person name="Regala W."/>
            <person name="Allen E.A."/>
            <person name="McCarren J."/>
            <person name="Paulsen I."/>
            <person name="Dufresne A."/>
            <person name="Partensky F."/>
            <person name="Webb E."/>
            <person name="Waterbury J."/>
        </authorList>
    </citation>
    <scope>NUCLEOTIDE SEQUENCE [LARGE SCALE GENOMIC DNA]</scope>
    <source>
        <strain evidence="5 6">WH8102</strain>
    </source>
</reference>
<evidence type="ECO:0000256" key="1">
    <source>
        <dbReference type="ARBA" id="ARBA00022737"/>
    </source>
</evidence>
<dbReference type="Pfam" id="PF13432">
    <property type="entry name" value="TPR_16"/>
    <property type="match status" value="2"/>
</dbReference>
<feature type="signal peptide" evidence="4">
    <location>
        <begin position="1"/>
        <end position="19"/>
    </location>
</feature>
<dbReference type="SMART" id="SM00028">
    <property type="entry name" value="TPR"/>
    <property type="match status" value="5"/>
</dbReference>
<proteinExistence type="predicted"/>
<dbReference type="HOGENOM" id="CLU_003728_11_0_3"/>
<dbReference type="STRING" id="84588.SYNW0136"/>
<dbReference type="AlphaFoldDB" id="Q7U9W6"/>
<evidence type="ECO:0000256" key="2">
    <source>
        <dbReference type="ARBA" id="ARBA00022803"/>
    </source>
</evidence>
<feature type="repeat" description="TPR" evidence="3">
    <location>
        <begin position="22"/>
        <end position="55"/>
    </location>
</feature>
<name>Q7U9W6_PARMW</name>
<feature type="repeat" description="TPR" evidence="3">
    <location>
        <begin position="124"/>
        <end position="157"/>
    </location>
</feature>
<dbReference type="InterPro" id="IPR011990">
    <property type="entry name" value="TPR-like_helical_dom_sf"/>
</dbReference>
<keyword evidence="2 3" id="KW-0802">TPR repeat</keyword>
<dbReference type="Gene3D" id="1.25.40.10">
    <property type="entry name" value="Tetratricopeptide repeat domain"/>
    <property type="match status" value="2"/>
</dbReference>
<evidence type="ECO:0000313" key="6">
    <source>
        <dbReference type="Proteomes" id="UP000001422"/>
    </source>
</evidence>
<evidence type="ECO:0000256" key="4">
    <source>
        <dbReference type="SAM" id="SignalP"/>
    </source>
</evidence>
<sequence>MFAALLVGLLLLLPQTVAAEDLESLYGRALQASQSGDFVQALPLWDQVLELSPNDAAALSNRGNVRLALGDPDGAIADQARSIELAPEEPDPHLNRGTAEESIQDWAAAEADYLWILERDATDASALYNLGNVRGSTGDWDSARRLYEEAAHARPGFAMARSSAALAAWQQQDLVWAEAELRKLIRRYPLFADARAALSGLLWQGGFSGEAESHWAAAAGLDTRYRQKDWLLDVRRWPPQPTQQLMAFLALEER</sequence>
<gene>
    <name evidence="5" type="ordered locus">SYNW0136</name>
</gene>
<dbReference type="EMBL" id="BX569689">
    <property type="protein sequence ID" value="CAE06651.1"/>
    <property type="molecule type" value="Genomic_DNA"/>
</dbReference>
<keyword evidence="1" id="KW-0677">Repeat</keyword>
<dbReference type="eggNOG" id="COG0457">
    <property type="taxonomic scope" value="Bacteria"/>
</dbReference>
<dbReference type="PROSITE" id="PS50005">
    <property type="entry name" value="TPR"/>
    <property type="match status" value="2"/>
</dbReference>
<dbReference type="InterPro" id="IPR050498">
    <property type="entry name" value="Ycf3"/>
</dbReference>
<dbReference type="KEGG" id="syw:SYNW0136"/>
<dbReference type="PANTHER" id="PTHR44858">
    <property type="entry name" value="TETRATRICOPEPTIDE REPEAT PROTEIN 6"/>
    <property type="match status" value="1"/>
</dbReference>
<keyword evidence="6" id="KW-1185">Reference proteome</keyword>
<organism evidence="5 6">
    <name type="scientific">Parasynechococcus marenigrum (strain WH8102)</name>
    <dbReference type="NCBI Taxonomy" id="84588"/>
    <lineage>
        <taxon>Bacteria</taxon>
        <taxon>Bacillati</taxon>
        <taxon>Cyanobacteriota</taxon>
        <taxon>Cyanophyceae</taxon>
        <taxon>Synechococcales</taxon>
        <taxon>Prochlorococcaceae</taxon>
        <taxon>Parasynechococcus</taxon>
        <taxon>Parasynechococcus marenigrum</taxon>
    </lineage>
</organism>
<dbReference type="Proteomes" id="UP000001422">
    <property type="component" value="Chromosome"/>
</dbReference>
<keyword evidence="4" id="KW-0732">Signal</keyword>
<protein>
    <submittedName>
        <fullName evidence="5">Uncharacterized protein</fullName>
    </submittedName>
</protein>
<dbReference type="InterPro" id="IPR019734">
    <property type="entry name" value="TPR_rpt"/>
</dbReference>
<accession>Q7U9W6</accession>
<evidence type="ECO:0000256" key="3">
    <source>
        <dbReference type="PROSITE-ProRule" id="PRU00339"/>
    </source>
</evidence>
<evidence type="ECO:0000313" key="5">
    <source>
        <dbReference type="EMBL" id="CAE06651.1"/>
    </source>
</evidence>